<dbReference type="InterPro" id="IPR011335">
    <property type="entry name" value="Restrct_endonuc-II-like"/>
</dbReference>
<dbReference type="Gene3D" id="3.40.1350.10">
    <property type="match status" value="1"/>
</dbReference>
<organism evidence="2 3">
    <name type="scientific">Enhygromyxa salina</name>
    <dbReference type="NCBI Taxonomy" id="215803"/>
    <lineage>
        <taxon>Bacteria</taxon>
        <taxon>Pseudomonadati</taxon>
        <taxon>Myxococcota</taxon>
        <taxon>Polyangia</taxon>
        <taxon>Nannocystales</taxon>
        <taxon>Nannocystaceae</taxon>
        <taxon>Enhygromyxa</taxon>
    </lineage>
</organism>
<dbReference type="AlphaFoldDB" id="A0A2S9XFX0"/>
<keyword evidence="3" id="KW-1185">Reference proteome</keyword>
<reference evidence="2 3" key="1">
    <citation type="submission" date="2018-03" db="EMBL/GenBank/DDBJ databases">
        <title>Draft Genome Sequences of the Obligatory Marine Myxobacteria Enhygromyxa salina SWB005.</title>
        <authorList>
            <person name="Poehlein A."/>
            <person name="Moghaddam J.A."/>
            <person name="Harms H."/>
            <person name="Alanjari M."/>
            <person name="Koenig G.M."/>
            <person name="Daniel R."/>
            <person name="Schaeberle T.F."/>
        </authorList>
    </citation>
    <scope>NUCLEOTIDE SEQUENCE [LARGE SCALE GENOMIC DNA]</scope>
    <source>
        <strain evidence="2 3">SWB005</strain>
    </source>
</reference>
<dbReference type="EMBL" id="PVNK01000232">
    <property type="protein sequence ID" value="PRP91764.1"/>
    <property type="molecule type" value="Genomic_DNA"/>
</dbReference>
<evidence type="ECO:0000256" key="1">
    <source>
        <dbReference type="ARBA" id="ARBA00006738"/>
    </source>
</evidence>
<protein>
    <recommendedName>
        <fullName evidence="4">Endonuclease</fullName>
    </recommendedName>
</protein>
<comment type="similarity">
    <text evidence="1">Belongs to the UPF0102 family.</text>
</comment>
<dbReference type="InterPro" id="IPR003509">
    <property type="entry name" value="UPF0102_YraN-like"/>
</dbReference>
<dbReference type="NCBIfam" id="NF009150">
    <property type="entry name" value="PRK12497.1-3"/>
    <property type="match status" value="1"/>
</dbReference>
<dbReference type="SUPFAM" id="SSF52980">
    <property type="entry name" value="Restriction endonuclease-like"/>
    <property type="match status" value="1"/>
</dbReference>
<dbReference type="PANTHER" id="PTHR34039:SF1">
    <property type="entry name" value="UPF0102 PROTEIN YRAN"/>
    <property type="match status" value="1"/>
</dbReference>
<dbReference type="NCBIfam" id="TIGR00252">
    <property type="entry name" value="YraN family protein"/>
    <property type="match status" value="1"/>
</dbReference>
<accession>A0A2S9XFX0</accession>
<dbReference type="GO" id="GO:0003676">
    <property type="term" value="F:nucleic acid binding"/>
    <property type="evidence" value="ECO:0007669"/>
    <property type="project" value="InterPro"/>
</dbReference>
<gene>
    <name evidence="2" type="ORF">ENSA5_53450</name>
</gene>
<dbReference type="PANTHER" id="PTHR34039">
    <property type="entry name" value="UPF0102 PROTEIN YRAN"/>
    <property type="match status" value="1"/>
</dbReference>
<dbReference type="InterPro" id="IPR011856">
    <property type="entry name" value="tRNA_endonuc-like_dom_sf"/>
</dbReference>
<dbReference type="Proteomes" id="UP000237968">
    <property type="component" value="Unassembled WGS sequence"/>
</dbReference>
<evidence type="ECO:0008006" key="4">
    <source>
        <dbReference type="Google" id="ProtNLM"/>
    </source>
</evidence>
<dbReference type="Pfam" id="PF02021">
    <property type="entry name" value="UPF0102"/>
    <property type="match status" value="1"/>
</dbReference>
<sequence length="96" mass="11109">MERGLELLERNVTCAGAELDIIARDDETIVFVEVRGRSDDLRGHPFETINARKQGRVRRGATGWLIERDLWNRVAIRFDVVALVGDDIEWLKNAFW</sequence>
<comment type="caution">
    <text evidence="2">The sequence shown here is derived from an EMBL/GenBank/DDBJ whole genome shotgun (WGS) entry which is preliminary data.</text>
</comment>
<evidence type="ECO:0000313" key="2">
    <source>
        <dbReference type="EMBL" id="PRP91764.1"/>
    </source>
</evidence>
<name>A0A2S9XFX0_9BACT</name>
<evidence type="ECO:0000313" key="3">
    <source>
        <dbReference type="Proteomes" id="UP000237968"/>
    </source>
</evidence>
<proteinExistence type="inferred from homology"/>